<gene>
    <name evidence="7" type="ORF">A3A90_00735</name>
</gene>
<evidence type="ECO:0000313" key="7">
    <source>
        <dbReference type="EMBL" id="OHB02311.1"/>
    </source>
</evidence>
<protein>
    <recommendedName>
        <fullName evidence="6">Adenylate kinase</fullName>
        <ecNumber evidence="6">2.7.4.3</ecNumber>
    </recommendedName>
</protein>
<dbReference type="Proteomes" id="UP000178404">
    <property type="component" value="Unassembled WGS sequence"/>
</dbReference>
<evidence type="ECO:0000256" key="5">
    <source>
        <dbReference type="RuleBase" id="RU003330"/>
    </source>
</evidence>
<evidence type="ECO:0000256" key="1">
    <source>
        <dbReference type="ARBA" id="ARBA00022679"/>
    </source>
</evidence>
<dbReference type="GO" id="GO:0005524">
    <property type="term" value="F:ATP binding"/>
    <property type="evidence" value="ECO:0007669"/>
    <property type="project" value="UniProtKB-KW"/>
</dbReference>
<dbReference type="InterPro" id="IPR027417">
    <property type="entry name" value="P-loop_NTPase"/>
</dbReference>
<sequence length="196" mass="22679">MQPQTFIFFGPSGSGKGTQARRLQDEIKKRDPDRNILYIETGQKFRELAENDSFTAQKMKNILETGNLAPVFLPIWVWAGIMIENVTGDEHLFLDGMSRRLVEANVLDSALKFYKRENLTIISIECSDEWATKLLKGRGRSDDTDEEIKKRLGWYRENTVPAIEYFKNDSDYRFIPINGEQTIEDVHQEIMIKLGL</sequence>
<dbReference type="PRINTS" id="PR00094">
    <property type="entry name" value="ADENYLTKNASE"/>
</dbReference>
<dbReference type="GO" id="GO:0005737">
    <property type="term" value="C:cytoplasm"/>
    <property type="evidence" value="ECO:0007669"/>
    <property type="project" value="UniProtKB-SubCell"/>
</dbReference>
<keyword evidence="2" id="KW-0545">Nucleotide biosynthesis</keyword>
<evidence type="ECO:0000256" key="6">
    <source>
        <dbReference type="RuleBase" id="RU003331"/>
    </source>
</evidence>
<evidence type="ECO:0000256" key="2">
    <source>
        <dbReference type="ARBA" id="ARBA00022727"/>
    </source>
</evidence>
<evidence type="ECO:0000313" key="8">
    <source>
        <dbReference type="Proteomes" id="UP000178404"/>
    </source>
</evidence>
<dbReference type="Gene3D" id="3.40.50.300">
    <property type="entry name" value="P-loop containing nucleotide triphosphate hydrolases"/>
    <property type="match status" value="1"/>
</dbReference>
<dbReference type="AlphaFoldDB" id="A0A1G2TYD7"/>
<dbReference type="EC" id="2.7.4.3" evidence="6"/>
<dbReference type="CDD" id="cd01428">
    <property type="entry name" value="ADK"/>
    <property type="match status" value="1"/>
</dbReference>
<comment type="catalytic activity">
    <reaction evidence="6">
        <text>AMP + ATP = 2 ADP</text>
        <dbReference type="Rhea" id="RHEA:12973"/>
        <dbReference type="ChEBI" id="CHEBI:30616"/>
        <dbReference type="ChEBI" id="CHEBI:456215"/>
        <dbReference type="ChEBI" id="CHEBI:456216"/>
        <dbReference type="EC" id="2.7.4.3"/>
    </reaction>
</comment>
<proteinExistence type="inferred from homology"/>
<dbReference type="SUPFAM" id="SSF52540">
    <property type="entry name" value="P-loop containing nucleoside triphosphate hydrolases"/>
    <property type="match status" value="1"/>
</dbReference>
<keyword evidence="1 5" id="KW-0808">Transferase</keyword>
<keyword evidence="3 6" id="KW-0547">Nucleotide-binding</keyword>
<accession>A0A1G2TYD7</accession>
<dbReference type="Pfam" id="PF00406">
    <property type="entry name" value="ADK"/>
    <property type="match status" value="1"/>
</dbReference>
<comment type="subunit">
    <text evidence="6">Monomer.</text>
</comment>
<dbReference type="GO" id="GO:0004017">
    <property type="term" value="F:AMP kinase activity"/>
    <property type="evidence" value="ECO:0007669"/>
    <property type="project" value="UniProtKB-EC"/>
</dbReference>
<reference evidence="7 8" key="1">
    <citation type="journal article" date="2016" name="Nat. Commun.">
        <title>Thousands of microbial genomes shed light on interconnected biogeochemical processes in an aquifer system.</title>
        <authorList>
            <person name="Anantharaman K."/>
            <person name="Brown C.T."/>
            <person name="Hug L.A."/>
            <person name="Sharon I."/>
            <person name="Castelle C.J."/>
            <person name="Probst A.J."/>
            <person name="Thomas B.C."/>
            <person name="Singh A."/>
            <person name="Wilkins M.J."/>
            <person name="Karaoz U."/>
            <person name="Brodie E.L."/>
            <person name="Williams K.H."/>
            <person name="Hubbard S.S."/>
            <person name="Banfield J.F."/>
        </authorList>
    </citation>
    <scope>NUCLEOTIDE SEQUENCE [LARGE SCALE GENOMIC DNA]</scope>
</reference>
<dbReference type="PANTHER" id="PTHR23359">
    <property type="entry name" value="NUCLEOTIDE KINASE"/>
    <property type="match status" value="1"/>
</dbReference>
<dbReference type="InterPro" id="IPR000850">
    <property type="entry name" value="Adenylat/UMP-CMP_kin"/>
</dbReference>
<keyword evidence="6" id="KW-0067">ATP-binding</keyword>
<keyword evidence="4 5" id="KW-0418">Kinase</keyword>
<organism evidence="7 8">
    <name type="scientific">Candidatus Zambryskibacteria bacterium RIFCSPLOWO2_01_FULL_35_19</name>
    <dbReference type="NCBI Taxonomy" id="1802757"/>
    <lineage>
        <taxon>Bacteria</taxon>
        <taxon>Candidatus Zambryskiibacteriota</taxon>
    </lineage>
</organism>
<comment type="caution">
    <text evidence="7">The sequence shown here is derived from an EMBL/GenBank/DDBJ whole genome shotgun (WGS) entry which is preliminary data.</text>
</comment>
<dbReference type="EMBL" id="MHWA01000004">
    <property type="protein sequence ID" value="OHB02311.1"/>
    <property type="molecule type" value="Genomic_DNA"/>
</dbReference>
<evidence type="ECO:0000256" key="3">
    <source>
        <dbReference type="ARBA" id="ARBA00022741"/>
    </source>
</evidence>
<comment type="subcellular location">
    <subcellularLocation>
        <location evidence="6">Cytoplasm</location>
    </subcellularLocation>
</comment>
<name>A0A1G2TYD7_9BACT</name>
<evidence type="ECO:0000256" key="4">
    <source>
        <dbReference type="ARBA" id="ARBA00022777"/>
    </source>
</evidence>
<comment type="similarity">
    <text evidence="5">Belongs to the adenylate kinase family.</text>
</comment>